<dbReference type="CDD" id="cd16277">
    <property type="entry name" value="metallo-hydrolase-like_MBL-fold"/>
    <property type="match status" value="1"/>
</dbReference>
<evidence type="ECO:0000256" key="2">
    <source>
        <dbReference type="ARBA" id="ARBA00022723"/>
    </source>
</evidence>
<keyword evidence="4" id="KW-0862">Zinc</keyword>
<keyword evidence="7" id="KW-1185">Reference proteome</keyword>
<keyword evidence="3" id="KW-0378">Hydrolase</keyword>
<keyword evidence="2" id="KW-0479">Metal-binding</keyword>
<reference evidence="6 7" key="1">
    <citation type="journal article" date="2015" name="Int. J. Syst. Evol. Microbiol.">
        <title>Amycolatopsis rhabdoformis sp. nov., an actinomycete isolated from a tropical forest soil.</title>
        <authorList>
            <person name="Souza W.R."/>
            <person name="Silva R.E."/>
            <person name="Goodfellow M."/>
            <person name="Busarakam K."/>
            <person name="Figueiro F.S."/>
            <person name="Ferreira D."/>
            <person name="Rodrigues-Filho E."/>
            <person name="Moraes L.A.B."/>
            <person name="Zucchi T.D."/>
        </authorList>
    </citation>
    <scope>NUCLEOTIDE SEQUENCE [LARGE SCALE GENOMIC DNA]</scope>
    <source>
        <strain evidence="6 7">NCIMB 14900</strain>
    </source>
</reference>
<dbReference type="EMBL" id="CP142149">
    <property type="protein sequence ID" value="WSE28085.1"/>
    <property type="molecule type" value="Genomic_DNA"/>
</dbReference>
<evidence type="ECO:0000256" key="1">
    <source>
        <dbReference type="ARBA" id="ARBA00007749"/>
    </source>
</evidence>
<dbReference type="InterPro" id="IPR036866">
    <property type="entry name" value="RibonucZ/Hydroxyglut_hydro"/>
</dbReference>
<evidence type="ECO:0000259" key="5">
    <source>
        <dbReference type="SMART" id="SM00849"/>
    </source>
</evidence>
<protein>
    <submittedName>
        <fullName evidence="6">MBL fold metallo-hydrolase</fullName>
    </submittedName>
</protein>
<organism evidence="6 7">
    <name type="scientific">Amycolatopsis rhabdoformis</name>
    <dbReference type="NCBI Taxonomy" id="1448059"/>
    <lineage>
        <taxon>Bacteria</taxon>
        <taxon>Bacillati</taxon>
        <taxon>Actinomycetota</taxon>
        <taxon>Actinomycetes</taxon>
        <taxon>Pseudonocardiales</taxon>
        <taxon>Pseudonocardiaceae</taxon>
        <taxon>Amycolatopsis</taxon>
    </lineage>
</organism>
<proteinExistence type="inferred from homology"/>
<dbReference type="PANTHER" id="PTHR42978">
    <property type="entry name" value="QUORUM-QUENCHING LACTONASE YTNP-RELATED-RELATED"/>
    <property type="match status" value="1"/>
</dbReference>
<dbReference type="Gene3D" id="3.60.15.10">
    <property type="entry name" value="Ribonuclease Z/Hydroxyacylglutathione hydrolase-like"/>
    <property type="match status" value="1"/>
</dbReference>
<sequence length="295" mass="33340">MDRIELGAVSVTRVEEFVHWAMPIDRYFPGTDEAAWLANREWLEPDHWDAGSRRAHTVFHSWLIRSAGRTILVDTGVGNGKTRPSMPDFSGRRTPYLQTLASAGYRPEDIDVVICTHLHVDHVGWNTRAVGGEWVPTFPNARYVFARPEVEFWDPRHEIHRRGEQVNENVFDDSVRPILDAGLADVWDGPRLVLDENLTLELAAGHTPGLAVVKVRSGGEQAIFVNDVLHSPMQVLDCAVNSCFCEDEAASVRTRQQVLGWAADHRALVFPAHFNGRHTIRVERRDGRFAIAEWV</sequence>
<evidence type="ECO:0000313" key="6">
    <source>
        <dbReference type="EMBL" id="WSE28085.1"/>
    </source>
</evidence>
<dbReference type="RefSeq" id="WP_326567087.1">
    <property type="nucleotide sequence ID" value="NZ_CP142149.1"/>
</dbReference>
<comment type="similarity">
    <text evidence="1">Belongs to the metallo-beta-lactamase superfamily.</text>
</comment>
<evidence type="ECO:0000313" key="7">
    <source>
        <dbReference type="Proteomes" id="UP001330812"/>
    </source>
</evidence>
<feature type="domain" description="Metallo-beta-lactamase" evidence="5">
    <location>
        <begin position="58"/>
        <end position="273"/>
    </location>
</feature>
<dbReference type="SMART" id="SM00849">
    <property type="entry name" value="Lactamase_B"/>
    <property type="match status" value="1"/>
</dbReference>
<dbReference type="InterPro" id="IPR051013">
    <property type="entry name" value="MBL_superfamily_lactonases"/>
</dbReference>
<dbReference type="InterPro" id="IPR001279">
    <property type="entry name" value="Metallo-B-lactamas"/>
</dbReference>
<evidence type="ECO:0000256" key="3">
    <source>
        <dbReference type="ARBA" id="ARBA00022801"/>
    </source>
</evidence>
<accession>A0ABZ1I1L3</accession>
<evidence type="ECO:0000256" key="4">
    <source>
        <dbReference type="ARBA" id="ARBA00022833"/>
    </source>
</evidence>
<dbReference type="Pfam" id="PF00753">
    <property type="entry name" value="Lactamase_B"/>
    <property type="match status" value="1"/>
</dbReference>
<dbReference type="PANTHER" id="PTHR42978:SF6">
    <property type="entry name" value="QUORUM-QUENCHING LACTONASE YTNP-RELATED"/>
    <property type="match status" value="1"/>
</dbReference>
<name>A0ABZ1I1L3_9PSEU</name>
<dbReference type="Proteomes" id="UP001330812">
    <property type="component" value="Chromosome"/>
</dbReference>
<dbReference type="SUPFAM" id="SSF56281">
    <property type="entry name" value="Metallo-hydrolase/oxidoreductase"/>
    <property type="match status" value="1"/>
</dbReference>
<gene>
    <name evidence="6" type="ORF">VSH64_35345</name>
</gene>